<dbReference type="InterPro" id="IPR019106">
    <property type="entry name" value="T4SS_TrbC"/>
</dbReference>
<evidence type="ECO:0000313" key="2">
    <source>
        <dbReference type="EMBL" id="MDC7684417.1"/>
    </source>
</evidence>
<organism evidence="2 3">
    <name type="scientific">Asticcacaulis aquaticus</name>
    <dbReference type="NCBI Taxonomy" id="2984212"/>
    <lineage>
        <taxon>Bacteria</taxon>
        <taxon>Pseudomonadati</taxon>
        <taxon>Pseudomonadota</taxon>
        <taxon>Alphaproteobacteria</taxon>
        <taxon>Caulobacterales</taxon>
        <taxon>Caulobacteraceae</taxon>
        <taxon>Asticcacaulis</taxon>
    </lineage>
</organism>
<sequence length="243" mass="26308">MRSDPKSKTLACAVCALLLLSGPTPAQENRFEIEDLVKNAQARSDAIKADLTGLDSSTVEKTKRYTQDAVQLANGNRERLRTGLTYLGKQYDIDFFDTEAEVEGGVVYVAVSLAMPREALRQLSADAQKAGAVLVIRGFVGGSFKTTRQILLKTFSEEEAAGVLIDPRVFQQYRIDRVPSFVAANGPVASCEDGGLECVRTDVPFDLVRGNIPLATALKVLTEKGDAAPRAARTAMDRLESPL</sequence>
<name>A0ABT5HWF5_9CAUL</name>
<dbReference type="EMBL" id="JAQQKX010000012">
    <property type="protein sequence ID" value="MDC7684417.1"/>
    <property type="molecule type" value="Genomic_DNA"/>
</dbReference>
<proteinExistence type="predicted"/>
<dbReference type="Proteomes" id="UP001214854">
    <property type="component" value="Unassembled WGS sequence"/>
</dbReference>
<keyword evidence="3" id="KW-1185">Reference proteome</keyword>
<dbReference type="NCBIfam" id="TIGR02742">
    <property type="entry name" value="TrbC_Ftype"/>
    <property type="match status" value="1"/>
</dbReference>
<feature type="signal peptide" evidence="1">
    <location>
        <begin position="1"/>
        <end position="26"/>
    </location>
</feature>
<gene>
    <name evidence="2" type="primary">trbC</name>
    <name evidence="2" type="ORF">PQU92_14110</name>
</gene>
<evidence type="ECO:0000313" key="3">
    <source>
        <dbReference type="Proteomes" id="UP001214854"/>
    </source>
</evidence>
<dbReference type="RefSeq" id="WP_272748891.1">
    <property type="nucleotide sequence ID" value="NZ_JAQQKX010000012.1"/>
</dbReference>
<dbReference type="Pfam" id="PF09673">
    <property type="entry name" value="TrbC_Ftype"/>
    <property type="match status" value="1"/>
</dbReference>
<keyword evidence="1" id="KW-0732">Signal</keyword>
<evidence type="ECO:0000256" key="1">
    <source>
        <dbReference type="SAM" id="SignalP"/>
    </source>
</evidence>
<reference evidence="2 3" key="1">
    <citation type="submission" date="2023-01" db="EMBL/GenBank/DDBJ databases">
        <title>Novel species of the genus Asticcacaulis isolated from rivers.</title>
        <authorList>
            <person name="Lu H."/>
        </authorList>
    </citation>
    <scope>NUCLEOTIDE SEQUENCE [LARGE SCALE GENOMIC DNA]</scope>
    <source>
        <strain evidence="2 3">BYS171W</strain>
    </source>
</reference>
<protein>
    <submittedName>
        <fullName evidence="2">Type-F conjugative transfer system pilin assembly protein TrbC</fullName>
    </submittedName>
</protein>
<comment type="caution">
    <text evidence="2">The sequence shown here is derived from an EMBL/GenBank/DDBJ whole genome shotgun (WGS) entry which is preliminary data.</text>
</comment>
<dbReference type="InterPro" id="IPR014113">
    <property type="entry name" value="T4SS_TrbC_subgr"/>
</dbReference>
<accession>A0ABT5HWF5</accession>
<feature type="chain" id="PRO_5047255735" evidence="1">
    <location>
        <begin position="27"/>
        <end position="243"/>
    </location>
</feature>